<dbReference type="PROSITE" id="PS51677">
    <property type="entry name" value="NODB"/>
    <property type="match status" value="1"/>
</dbReference>
<dbReference type="GO" id="GO:0005975">
    <property type="term" value="P:carbohydrate metabolic process"/>
    <property type="evidence" value="ECO:0007669"/>
    <property type="project" value="InterPro"/>
</dbReference>
<evidence type="ECO:0000256" key="2">
    <source>
        <dbReference type="ARBA" id="ARBA00004613"/>
    </source>
</evidence>
<evidence type="ECO:0000313" key="8">
    <source>
        <dbReference type="EMBL" id="AIQ93017.1"/>
    </source>
</evidence>
<dbReference type="EMBL" id="CP003811">
    <property type="protein sequence ID" value="AIQ93017.1"/>
    <property type="molecule type" value="Genomic_DNA"/>
</dbReference>
<organism evidence="8 9">
    <name type="scientific">Methylobacterium oryzae CBMB20</name>
    <dbReference type="NCBI Taxonomy" id="693986"/>
    <lineage>
        <taxon>Bacteria</taxon>
        <taxon>Pseudomonadati</taxon>
        <taxon>Pseudomonadota</taxon>
        <taxon>Alphaproteobacteria</taxon>
        <taxon>Hyphomicrobiales</taxon>
        <taxon>Methylobacteriaceae</taxon>
        <taxon>Methylobacterium</taxon>
    </lineage>
</organism>
<evidence type="ECO:0000313" key="9">
    <source>
        <dbReference type="Proteomes" id="UP000029492"/>
    </source>
</evidence>
<dbReference type="AlphaFoldDB" id="A0A089P029"/>
<dbReference type="HOGENOM" id="CLU_030024_5_2_5"/>
<dbReference type="CDD" id="cd10918">
    <property type="entry name" value="CE4_NodB_like_5s_6s"/>
    <property type="match status" value="1"/>
</dbReference>
<dbReference type="Gene3D" id="3.20.20.370">
    <property type="entry name" value="Glycoside hydrolase/deacetylase"/>
    <property type="match status" value="1"/>
</dbReference>
<dbReference type="STRING" id="693986.MOC_5262"/>
<evidence type="ECO:0000256" key="1">
    <source>
        <dbReference type="ARBA" id="ARBA00003236"/>
    </source>
</evidence>
<reference evidence="8 9" key="1">
    <citation type="journal article" date="2014" name="PLoS ONE">
        <title>Genome Information of Methylobacterium oryzae, a Plant-Probiotic Methylotroph in the Phyllosphere.</title>
        <authorList>
            <person name="Kwak M.J."/>
            <person name="Jeong H."/>
            <person name="Madhaiyan M."/>
            <person name="Lee Y."/>
            <person name="Sa T.M."/>
            <person name="Oh T.K."/>
            <person name="Kim J.F."/>
        </authorList>
    </citation>
    <scope>NUCLEOTIDE SEQUENCE [LARGE SCALE GENOMIC DNA]</scope>
    <source>
        <strain evidence="8 9">CBMB20</strain>
    </source>
</reference>
<dbReference type="Pfam" id="PF01522">
    <property type="entry name" value="Polysacc_deac_1"/>
    <property type="match status" value="1"/>
</dbReference>
<dbReference type="GO" id="GO:0016810">
    <property type="term" value="F:hydrolase activity, acting on carbon-nitrogen (but not peptide) bonds"/>
    <property type="evidence" value="ECO:0007669"/>
    <property type="project" value="InterPro"/>
</dbReference>
<dbReference type="Proteomes" id="UP000029492">
    <property type="component" value="Chromosome"/>
</dbReference>
<dbReference type="InterPro" id="IPR011330">
    <property type="entry name" value="Glyco_hydro/deAcase_b/a-brl"/>
</dbReference>
<evidence type="ECO:0000256" key="5">
    <source>
        <dbReference type="ARBA" id="ARBA00022729"/>
    </source>
</evidence>
<accession>A0A089P029</accession>
<comment type="subcellular location">
    <subcellularLocation>
        <location evidence="2">Secreted</location>
    </subcellularLocation>
</comment>
<comment type="similarity">
    <text evidence="3">Belongs to the polysaccharide deacetylase family.</text>
</comment>
<feature type="domain" description="NodB homology" evidence="7">
    <location>
        <begin position="95"/>
        <end position="266"/>
    </location>
</feature>
<dbReference type="GeneID" id="96602591"/>
<keyword evidence="9" id="KW-1185">Reference proteome</keyword>
<dbReference type="GO" id="GO:0005576">
    <property type="term" value="C:extracellular region"/>
    <property type="evidence" value="ECO:0007669"/>
    <property type="project" value="UniProtKB-SubCell"/>
</dbReference>
<dbReference type="RefSeq" id="WP_043759821.1">
    <property type="nucleotide sequence ID" value="NZ_CP003811.1"/>
</dbReference>
<comment type="function">
    <text evidence="1">Is involved in generating a small heat-stable compound (Nod), an acylated oligomer of N-acetylglucosamine, that stimulates mitosis in various plant protoplasts.</text>
</comment>
<evidence type="ECO:0000259" key="7">
    <source>
        <dbReference type="PROSITE" id="PS51677"/>
    </source>
</evidence>
<dbReference type="InterPro" id="IPR051398">
    <property type="entry name" value="Polysacch_Deacetylase"/>
</dbReference>
<keyword evidence="5" id="KW-0732">Signal</keyword>
<protein>
    <recommendedName>
        <fullName evidence="4">Chitooligosaccharide deacetylase</fullName>
    </recommendedName>
    <alternativeName>
        <fullName evidence="6">Nodulation protein B</fullName>
    </alternativeName>
</protein>
<dbReference type="InterPro" id="IPR002509">
    <property type="entry name" value="NODB_dom"/>
</dbReference>
<evidence type="ECO:0000256" key="3">
    <source>
        <dbReference type="ARBA" id="ARBA00010973"/>
    </source>
</evidence>
<gene>
    <name evidence="8" type="ORF">MOC_5262</name>
</gene>
<dbReference type="SUPFAM" id="SSF88713">
    <property type="entry name" value="Glycoside hydrolase/deacetylase"/>
    <property type="match status" value="1"/>
</dbReference>
<evidence type="ECO:0000256" key="4">
    <source>
        <dbReference type="ARBA" id="ARBA00020071"/>
    </source>
</evidence>
<dbReference type="eggNOG" id="COG0726">
    <property type="taxonomic scope" value="Bacteria"/>
</dbReference>
<dbReference type="KEGG" id="mor:MOC_5262"/>
<evidence type="ECO:0000256" key="6">
    <source>
        <dbReference type="ARBA" id="ARBA00032976"/>
    </source>
</evidence>
<name>A0A089P029_9HYPH</name>
<dbReference type="PANTHER" id="PTHR34216">
    <property type="match status" value="1"/>
</dbReference>
<sequence length="266" mass="29137">MIPAPVKSLARTVGLTRPRVAAARMACERTTLALARRRRALPGGRILCYHSVGQPECGVNDVAPGRFRHQIERALRLGYRFVPAAAIAEGRGGARDLAITFDDGWHSVLSAAAPILRDYGIPWTLFIVAGWLDRPETGPRGILDWRAIEALAAAGVEIGSHSVTHPDFGRLDTDRTVEELVVSRAIIARRLGVAPASFAIPLGQSMNWTPFAQQAAREAGYRTLYAQAEETKPEGTVGRTFVTCFDHDLIFQALLRGAFDAWEEWV</sequence>
<dbReference type="PANTHER" id="PTHR34216:SF3">
    <property type="entry name" value="POLY-BETA-1,6-N-ACETYL-D-GLUCOSAMINE N-DEACETYLASE"/>
    <property type="match status" value="1"/>
</dbReference>
<proteinExistence type="inferred from homology"/>